<evidence type="ECO:0000256" key="1">
    <source>
        <dbReference type="SAM" id="MobiDB-lite"/>
    </source>
</evidence>
<feature type="compositionally biased region" description="Low complexity" evidence="1">
    <location>
        <begin position="94"/>
        <end position="109"/>
    </location>
</feature>
<dbReference type="EMBL" id="JBHLUB010000001">
    <property type="protein sequence ID" value="MFC0581053.1"/>
    <property type="molecule type" value="Genomic_DNA"/>
</dbReference>
<keyword evidence="5" id="KW-1185">Reference proteome</keyword>
<feature type="region of interest" description="Disordered" evidence="1">
    <location>
        <begin position="1"/>
        <end position="28"/>
    </location>
</feature>
<dbReference type="RefSeq" id="WP_377457581.1">
    <property type="nucleotide sequence ID" value="NZ_JBHLUB010000001.1"/>
</dbReference>
<dbReference type="InterPro" id="IPR021447">
    <property type="entry name" value="DUF3097_C"/>
</dbReference>
<gene>
    <name evidence="4" type="ORF">ACFFFR_01440</name>
</gene>
<evidence type="ECO:0000259" key="3">
    <source>
        <dbReference type="Pfam" id="PF22845"/>
    </source>
</evidence>
<dbReference type="Proteomes" id="UP001589862">
    <property type="component" value="Unassembled WGS sequence"/>
</dbReference>
<organism evidence="4 5">
    <name type="scientific">Micrococcoides hystricis</name>
    <dbReference type="NCBI Taxonomy" id="1572761"/>
    <lineage>
        <taxon>Bacteria</taxon>
        <taxon>Bacillati</taxon>
        <taxon>Actinomycetota</taxon>
        <taxon>Actinomycetes</taxon>
        <taxon>Micrococcales</taxon>
        <taxon>Micrococcaceae</taxon>
        <taxon>Micrococcoides</taxon>
    </lineage>
</organism>
<feature type="domain" description="DUF3097" evidence="2">
    <location>
        <begin position="118"/>
        <end position="284"/>
    </location>
</feature>
<accession>A0ABV6P7D6</accession>
<evidence type="ECO:0000259" key="2">
    <source>
        <dbReference type="Pfam" id="PF11296"/>
    </source>
</evidence>
<dbReference type="Pfam" id="PF22845">
    <property type="entry name" value="DUF3097_N"/>
    <property type="match status" value="1"/>
</dbReference>
<comment type="caution">
    <text evidence="4">The sequence shown here is derived from an EMBL/GenBank/DDBJ whole genome shotgun (WGS) entry which is preliminary data.</text>
</comment>
<name>A0ABV6P7D6_9MICC</name>
<feature type="region of interest" description="Disordered" evidence="1">
    <location>
        <begin position="82"/>
        <end position="109"/>
    </location>
</feature>
<evidence type="ECO:0000313" key="4">
    <source>
        <dbReference type="EMBL" id="MFC0581053.1"/>
    </source>
</evidence>
<proteinExistence type="predicted"/>
<dbReference type="Pfam" id="PF11296">
    <property type="entry name" value="DUF3097_C"/>
    <property type="match status" value="1"/>
</dbReference>
<reference evidence="4 5" key="1">
    <citation type="submission" date="2024-09" db="EMBL/GenBank/DDBJ databases">
        <authorList>
            <person name="Sun Q."/>
            <person name="Mori K."/>
        </authorList>
    </citation>
    <scope>NUCLEOTIDE SEQUENCE [LARGE SCALE GENOMIC DNA]</scope>
    <source>
        <strain evidence="4 5">NCAIM B.02604</strain>
    </source>
</reference>
<protein>
    <submittedName>
        <fullName evidence="4">DUF3097 family protein</fullName>
    </submittedName>
</protein>
<sequence length="291" mass="32134">MNTQWGPSDLGDLRAGQGRQIRQQPAESGLVIEETESGWVGAILRVEKAGGMHVVVLEDRHGKTRSFPLGFGFLLEGEPVELTPSATPKAPRPSTSNRTASGSRARSSQQATVARAAKFWVEGTHDAELVEKIWGEDLRELGIAVEPIGGIDDLPAMIQAFGPHRQARLAVLVDHLVPGSKETRIVEQVRANRQWADTVLVLGHPYVDVWQSVKPKALGIAAWPSIDRSVEWKRGVLQAFGLPHGNQRDIAHGWKLILARVRNYADLEPSFLGRVEELIDFLTQDDEDRYA</sequence>
<dbReference type="InterPro" id="IPR053883">
    <property type="entry name" value="DUF3097_N"/>
</dbReference>
<evidence type="ECO:0000313" key="5">
    <source>
        <dbReference type="Proteomes" id="UP001589862"/>
    </source>
</evidence>
<feature type="domain" description="DUF3097" evidence="3">
    <location>
        <begin position="24"/>
        <end position="84"/>
    </location>
</feature>